<proteinExistence type="predicted"/>
<evidence type="ECO:0000313" key="1">
    <source>
        <dbReference type="EMBL" id="AMJ76840.1"/>
    </source>
</evidence>
<dbReference type="Proteomes" id="UP000061468">
    <property type="component" value="Chromosome"/>
</dbReference>
<organism evidence="1 2">
    <name type="scientific">Alteromonas mediterranea</name>
    <dbReference type="NCBI Taxonomy" id="314275"/>
    <lineage>
        <taxon>Bacteria</taxon>
        <taxon>Pseudomonadati</taxon>
        <taxon>Pseudomonadota</taxon>
        <taxon>Gammaproteobacteria</taxon>
        <taxon>Alteromonadales</taxon>
        <taxon>Alteromonadaceae</taxon>
        <taxon>Alteromonas/Salinimonas group</taxon>
        <taxon>Alteromonas</taxon>
    </lineage>
</organism>
<reference evidence="1 2" key="1">
    <citation type="submission" date="2015-12" db="EMBL/GenBank/DDBJ databases">
        <title>Intraspecies pangenome expansion in the marine bacterium Alteromonas.</title>
        <authorList>
            <person name="Lopez-Perez M."/>
            <person name="Rodriguez-Valera F."/>
        </authorList>
    </citation>
    <scope>NUCLEOTIDE SEQUENCE [LARGE SCALE GENOMIC DNA]</scope>
    <source>
        <strain evidence="1 2">UM8</strain>
    </source>
</reference>
<protein>
    <submittedName>
        <fullName evidence="1">Uncharacterized protein</fullName>
    </submittedName>
</protein>
<evidence type="ECO:0000313" key="2">
    <source>
        <dbReference type="Proteomes" id="UP000061468"/>
    </source>
</evidence>
<dbReference type="AlphaFoldDB" id="A0AAC9F6I8"/>
<dbReference type="RefSeq" id="WP_015065855.1">
    <property type="nucleotide sequence ID" value="NZ_CAXGIV010000060.1"/>
</dbReference>
<name>A0AAC9F6I8_9ALTE</name>
<accession>A0AAC9F6I8</accession>
<dbReference type="EMBL" id="CP013928">
    <property type="protein sequence ID" value="AMJ76840.1"/>
    <property type="molecule type" value="Genomic_DNA"/>
</dbReference>
<gene>
    <name evidence="1" type="ORF">AV942_00210</name>
</gene>
<sequence length="170" mass="19004">MIVAFGVIGLLILFLIYFVLRAQNLQKELALLRHSNKQTNSKVTYTYRNLVLVTDALEKNLTSRIESAYKSRLIDQVQYQALHPLMQNFSTIIMACCEKGMSLEESLNKALLNEDVSLEDIREVVKALPSNVRMAWSKNTADGFIAFCQMVTATVNGTTAKPTKTPTAEG</sequence>